<dbReference type="Gene3D" id="3.40.50.300">
    <property type="entry name" value="P-loop containing nucleotide triphosphate hydrolases"/>
    <property type="match status" value="2"/>
</dbReference>
<name>A0ABW8VLL2_9BACI</name>
<dbReference type="InterPro" id="IPR027417">
    <property type="entry name" value="P-loop_NTPase"/>
</dbReference>
<dbReference type="RefSeq" id="WP_411159206.1">
    <property type="nucleotide sequence ID" value="NZ_JBJOSA010000003.1"/>
</dbReference>
<dbReference type="PRINTS" id="PR01874">
    <property type="entry name" value="DNAREPAIRADA"/>
</dbReference>
<gene>
    <name evidence="4" type="ORF">ACKA06_05685</name>
</gene>
<dbReference type="PROSITE" id="PS51146">
    <property type="entry name" value="KAIC"/>
    <property type="match status" value="1"/>
</dbReference>
<keyword evidence="1" id="KW-0547">Nucleotide-binding</keyword>
<sequence>MNNYTSSGIEGLDTILNGGFPAGSTIMLDGAPGTGKTILGMQFLYEGASRHNENGIYITFEEFPEQIYKDMKAFDWDLKSLEQEKKLRVICMSPEILVQQMKHPNGLFDQLVKEINCKRVVIDSLNLFHFGIEDSVEKRKIIYTLRNILRKYNLTTLLIHEQTSLHKEEIPFVSYVVDGVIRLSLQAHNEIYRKRTLEVLKMRGCRIGEGEHIYRLNDSGMHLIPALSMIEDIVVTEDQAALTTGIPSLDRLLSGGIPKGSTFIVDTNSKANYKYLTASIGASRVHAGENCIFLMSSLTCIKDVEHLYSLHGIDMKELVKHKRIYFFEHYDRPIPEGYESAVIHINHLDDEEFKGFIKEKMAPIMTESIEKGESWFVYYDLNTFVSQRGKEFMNSFFAEEVAHTCAMGITMLALCNFKEIGIETASFLERTSNGVLQTWVDGNYQYFQVKKSPYGNMSHPLIVENIQSKPFIRLV</sequence>
<dbReference type="Proteomes" id="UP001628668">
    <property type="component" value="Unassembled WGS sequence"/>
</dbReference>
<evidence type="ECO:0000256" key="2">
    <source>
        <dbReference type="ARBA" id="ARBA00022840"/>
    </source>
</evidence>
<evidence type="ECO:0000313" key="4">
    <source>
        <dbReference type="EMBL" id="MFL8936276.1"/>
    </source>
</evidence>
<proteinExistence type="predicted"/>
<keyword evidence="5" id="KW-1185">Reference proteome</keyword>
<evidence type="ECO:0000259" key="3">
    <source>
        <dbReference type="PROSITE" id="PS51146"/>
    </source>
</evidence>
<dbReference type="PANTHER" id="PTHR43637">
    <property type="entry name" value="UPF0273 PROTEIN TM_0370"/>
    <property type="match status" value="1"/>
</dbReference>
<reference evidence="4 5" key="1">
    <citation type="submission" date="2024-12" db="EMBL/GenBank/DDBJ databases">
        <authorList>
            <person name="Li X."/>
            <person name="Zhang D."/>
        </authorList>
    </citation>
    <scope>NUCLEOTIDE SEQUENCE [LARGE SCALE GENOMIC DNA]</scope>
    <source>
        <strain evidence="4 5">JCM19602</strain>
    </source>
</reference>
<dbReference type="EMBL" id="JBJOSA010000003">
    <property type="protein sequence ID" value="MFL8936276.1"/>
    <property type="molecule type" value="Genomic_DNA"/>
</dbReference>
<protein>
    <submittedName>
        <fullName evidence="4">ATPase domain-containing protein</fullName>
    </submittedName>
</protein>
<evidence type="ECO:0000256" key="1">
    <source>
        <dbReference type="ARBA" id="ARBA00022741"/>
    </source>
</evidence>
<feature type="domain" description="KaiC" evidence="3">
    <location>
        <begin position="3"/>
        <end position="237"/>
    </location>
</feature>
<organism evidence="4 5">
    <name type="scientific">Rossellomorea oryzaecorticis</name>
    <dbReference type="NCBI Taxonomy" id="1396505"/>
    <lineage>
        <taxon>Bacteria</taxon>
        <taxon>Bacillati</taxon>
        <taxon>Bacillota</taxon>
        <taxon>Bacilli</taxon>
        <taxon>Bacillales</taxon>
        <taxon>Bacillaceae</taxon>
        <taxon>Rossellomorea</taxon>
    </lineage>
</organism>
<dbReference type="InterPro" id="IPR010624">
    <property type="entry name" value="KaiC_dom"/>
</dbReference>
<keyword evidence="2" id="KW-0067">ATP-binding</keyword>
<evidence type="ECO:0000313" key="5">
    <source>
        <dbReference type="Proteomes" id="UP001628668"/>
    </source>
</evidence>
<dbReference type="SUPFAM" id="SSF52540">
    <property type="entry name" value="P-loop containing nucleoside triphosphate hydrolases"/>
    <property type="match status" value="1"/>
</dbReference>
<accession>A0ABW8VLL2</accession>
<comment type="caution">
    <text evidence="4">The sequence shown here is derived from an EMBL/GenBank/DDBJ whole genome shotgun (WGS) entry which is preliminary data.</text>
</comment>
<dbReference type="InterPro" id="IPR014774">
    <property type="entry name" value="KaiC-like_dom"/>
</dbReference>
<dbReference type="Pfam" id="PF06745">
    <property type="entry name" value="ATPase"/>
    <property type="match status" value="1"/>
</dbReference>